<protein>
    <recommendedName>
        <fullName evidence="1">Gfo/Idh/MocA-like oxidoreductase N-terminal domain-containing protein</fullName>
    </recommendedName>
</protein>
<sequence>MKTHVIRVALLGEEITDRHGWIPLLNASSSIQLVAVWSQHQKEAETLYHLVGNADVQIYFDIPTQINESLPRSRCAAFSRPSLDTLISQDIASAYLLDLPSETHYDVTLKLLKARKHLFNARIPTFCADKFYNLLDTYQKAQETEHNQTNPVWWISEIVRYETAFAKIKNIIPDIGTILGAQLTASLTETLESMDLSTAPLLSTCHPSEPLMNACVSYSALLQDLLGDYESLNFKFSTSAVNPKVVDEAMVGTAVFCSGALCSVIINRSDQLGNFSLIVWGTNGNVSVKLLPGRPTFEVQRNLHHYEHPTYHPFTGAPWALKAWIDRILHNLKSDASILQALTDISVVNAMVESNGNTVKVRRIKTDSLHACCTSAKKKTESSKLSVDSVKS</sequence>
<dbReference type="Gene3D" id="3.40.50.720">
    <property type="entry name" value="NAD(P)-binding Rossmann-like Domain"/>
    <property type="match status" value="1"/>
</dbReference>
<dbReference type="InterPro" id="IPR000683">
    <property type="entry name" value="Gfo/Idh/MocA-like_OxRdtase_N"/>
</dbReference>
<evidence type="ECO:0000259" key="1">
    <source>
        <dbReference type="Pfam" id="PF01408"/>
    </source>
</evidence>
<dbReference type="EMBL" id="JADAQX010000153">
    <property type="protein sequence ID" value="KAF8821619.1"/>
    <property type="molecule type" value="Genomic_DNA"/>
</dbReference>
<dbReference type="Gene3D" id="3.30.360.10">
    <property type="entry name" value="Dihydrodipicolinate Reductase, domain 2"/>
    <property type="match status" value="1"/>
</dbReference>
<comment type="caution">
    <text evidence="2">The sequence shown here is derived from an EMBL/GenBank/DDBJ whole genome shotgun (WGS) entry which is preliminary data.</text>
</comment>
<evidence type="ECO:0000313" key="2">
    <source>
        <dbReference type="EMBL" id="KAF8821619.1"/>
    </source>
</evidence>
<gene>
    <name evidence="2" type="ORF">IE077_001793</name>
</gene>
<keyword evidence="3" id="KW-1185">Reference proteome</keyword>
<proteinExistence type="predicted"/>
<name>A0ABQ7JCB0_9APIC</name>
<reference evidence="2 3" key="1">
    <citation type="journal article" date="2020" name="bioRxiv">
        <title>Metabolic contributions of an alphaproteobacterial endosymbiont in the apicomplexan Cardiosporidium cionae.</title>
        <authorList>
            <person name="Hunter E.S."/>
            <person name="Paight C.J."/>
            <person name="Lane C.E."/>
        </authorList>
    </citation>
    <scope>NUCLEOTIDE SEQUENCE [LARGE SCALE GENOMIC DNA]</scope>
    <source>
        <strain evidence="2">ESH_2018</strain>
    </source>
</reference>
<dbReference type="SUPFAM" id="SSF51735">
    <property type="entry name" value="NAD(P)-binding Rossmann-fold domains"/>
    <property type="match status" value="1"/>
</dbReference>
<dbReference type="Pfam" id="PF01408">
    <property type="entry name" value="GFO_IDH_MocA"/>
    <property type="match status" value="1"/>
</dbReference>
<feature type="domain" description="Gfo/Idh/MocA-like oxidoreductase N-terminal" evidence="1">
    <location>
        <begin position="6"/>
        <end position="119"/>
    </location>
</feature>
<accession>A0ABQ7JCB0</accession>
<evidence type="ECO:0000313" key="3">
    <source>
        <dbReference type="Proteomes" id="UP000823046"/>
    </source>
</evidence>
<dbReference type="Proteomes" id="UP000823046">
    <property type="component" value="Unassembled WGS sequence"/>
</dbReference>
<dbReference type="InterPro" id="IPR036291">
    <property type="entry name" value="NAD(P)-bd_dom_sf"/>
</dbReference>
<organism evidence="2 3">
    <name type="scientific">Cardiosporidium cionae</name>
    <dbReference type="NCBI Taxonomy" id="476202"/>
    <lineage>
        <taxon>Eukaryota</taxon>
        <taxon>Sar</taxon>
        <taxon>Alveolata</taxon>
        <taxon>Apicomplexa</taxon>
        <taxon>Aconoidasida</taxon>
        <taxon>Nephromycida</taxon>
        <taxon>Cardiosporidium</taxon>
    </lineage>
</organism>